<evidence type="ECO:0000256" key="4">
    <source>
        <dbReference type="ARBA" id="ARBA00022898"/>
    </source>
</evidence>
<keyword evidence="6" id="KW-0711">Selenium</keyword>
<dbReference type="InterPro" id="IPR015424">
    <property type="entry name" value="PyrdxlP-dep_Trfase"/>
</dbReference>
<evidence type="ECO:0000256" key="1">
    <source>
        <dbReference type="ARBA" id="ARBA00001933"/>
    </source>
</evidence>
<dbReference type="InterPro" id="IPR025862">
    <property type="entry name" value="SelA_trans_N_dom"/>
</dbReference>
<dbReference type="InterPro" id="IPR015421">
    <property type="entry name" value="PyrdxlP-dep_Trfase_major"/>
</dbReference>
<gene>
    <name evidence="8" type="ORF">LCGC14_2535050</name>
</gene>
<evidence type="ECO:0000256" key="6">
    <source>
        <dbReference type="ARBA" id="ARBA00023266"/>
    </source>
</evidence>
<organism evidence="8">
    <name type="scientific">marine sediment metagenome</name>
    <dbReference type="NCBI Taxonomy" id="412755"/>
    <lineage>
        <taxon>unclassified sequences</taxon>
        <taxon>metagenomes</taxon>
        <taxon>ecological metagenomes</taxon>
    </lineage>
</organism>
<dbReference type="GO" id="GO:0004125">
    <property type="term" value="F:L-seryl-tRNA(Sec) selenium transferase activity"/>
    <property type="evidence" value="ECO:0007669"/>
    <property type="project" value="InterPro"/>
</dbReference>
<comment type="caution">
    <text evidence="8">The sequence shown here is derived from an EMBL/GenBank/DDBJ whole genome shotgun (WGS) entry which is preliminary data.</text>
</comment>
<keyword evidence="3" id="KW-0808">Transferase</keyword>
<reference evidence="8" key="1">
    <citation type="journal article" date="2015" name="Nature">
        <title>Complex archaea that bridge the gap between prokaryotes and eukaryotes.</title>
        <authorList>
            <person name="Spang A."/>
            <person name="Saw J.H."/>
            <person name="Jorgensen S.L."/>
            <person name="Zaremba-Niedzwiedzka K."/>
            <person name="Martijn J."/>
            <person name="Lind A.E."/>
            <person name="van Eijk R."/>
            <person name="Schleper C."/>
            <person name="Guy L."/>
            <person name="Ettema T.J."/>
        </authorList>
    </citation>
    <scope>NUCLEOTIDE SEQUENCE</scope>
</reference>
<dbReference type="Gene3D" id="3.90.1150.180">
    <property type="match status" value="1"/>
</dbReference>
<evidence type="ECO:0000256" key="2">
    <source>
        <dbReference type="ARBA" id="ARBA00022490"/>
    </source>
</evidence>
<feature type="domain" description="L-seryl-tRNA selenium transferase N-terminal" evidence="7">
    <location>
        <begin position="7"/>
        <end position="46"/>
    </location>
</feature>
<dbReference type="Gene3D" id="3.40.640.10">
    <property type="entry name" value="Type I PLP-dependent aspartate aminotransferase-like (Major domain)"/>
    <property type="match status" value="1"/>
</dbReference>
<comment type="cofactor">
    <cofactor evidence="1">
        <name>pyridoxal 5'-phosphate</name>
        <dbReference type="ChEBI" id="CHEBI:597326"/>
    </cofactor>
</comment>
<evidence type="ECO:0000256" key="3">
    <source>
        <dbReference type="ARBA" id="ARBA00022679"/>
    </source>
</evidence>
<dbReference type="PANTHER" id="PTHR32328">
    <property type="entry name" value="L-SERYL-TRNA(SEC) SELENIUM TRANSFERASE"/>
    <property type="match status" value="1"/>
</dbReference>
<dbReference type="HAMAP" id="MF_00423">
    <property type="entry name" value="SelA"/>
    <property type="match status" value="1"/>
</dbReference>
<keyword evidence="5" id="KW-0648">Protein biosynthesis</keyword>
<feature type="non-terminal residue" evidence="8">
    <location>
        <position position="1"/>
    </location>
</feature>
<dbReference type="AlphaFoldDB" id="A0A0F9ASC8"/>
<proteinExistence type="inferred from homology"/>
<dbReference type="InterPro" id="IPR018319">
    <property type="entry name" value="SelA-like"/>
</dbReference>
<protein>
    <recommendedName>
        <fullName evidence="7">L-seryl-tRNA selenium transferase N-terminal domain-containing protein</fullName>
    </recommendedName>
</protein>
<evidence type="ECO:0000256" key="5">
    <source>
        <dbReference type="ARBA" id="ARBA00022917"/>
    </source>
</evidence>
<keyword evidence="2" id="KW-0963">Cytoplasm</keyword>
<dbReference type="Pfam" id="PF03841">
    <property type="entry name" value="SelA"/>
    <property type="match status" value="1"/>
</dbReference>
<dbReference type="InterPro" id="IPR004534">
    <property type="entry name" value="SelA_trans"/>
</dbReference>
<dbReference type="GO" id="GO:0005737">
    <property type="term" value="C:cytoplasm"/>
    <property type="evidence" value="ECO:0007669"/>
    <property type="project" value="InterPro"/>
</dbReference>
<evidence type="ECO:0000259" key="7">
    <source>
        <dbReference type="Pfam" id="PF12390"/>
    </source>
</evidence>
<dbReference type="EMBL" id="LAZR01041226">
    <property type="protein sequence ID" value="KKL12509.1"/>
    <property type="molecule type" value="Genomic_DNA"/>
</dbReference>
<dbReference type="SUPFAM" id="SSF53383">
    <property type="entry name" value="PLP-dependent transferases"/>
    <property type="match status" value="1"/>
</dbReference>
<evidence type="ECO:0000313" key="8">
    <source>
        <dbReference type="EMBL" id="KKL12509.1"/>
    </source>
</evidence>
<dbReference type="Pfam" id="PF12390">
    <property type="entry name" value="Se-cys_synth_N"/>
    <property type="match status" value="1"/>
</dbReference>
<name>A0A0F9ASC8_9ZZZZ</name>
<dbReference type="PANTHER" id="PTHR32328:SF0">
    <property type="entry name" value="L-SERYL-TRNA(SEC) SELENIUM TRANSFERASE"/>
    <property type="match status" value="1"/>
</dbReference>
<dbReference type="NCBIfam" id="TIGR00474">
    <property type="entry name" value="selA"/>
    <property type="match status" value="1"/>
</dbReference>
<sequence>VDIQEKLQNLPSVDEILKSKAGKRWLKLFPRRFVLDAIRDVIDLRREAVVKGKDAETTLESMQVEMERNMRALSAMSLVPVINATGIVIHTNLGRSPLSERAVANVASVARGYSTLEYDLEAGSRGSRNSHVRRLLRTLTGAEDGIAVNNNAAAVMLCLRALAEGREVIVSRGELVEIGGSFRVPEVMRQSGAVLHEVGATNKTHLEDYERAINENTALILKVHQSNFRMEGFTEDVPIAELAALGRKHKLPVMYDVGSGCLIDMRPHGIHTEPTVQEIVGAGPDVVTFSGDKLLGGPQAGIIVGQGDIIKTLSRHQLLRALRIDKLTLAALEATLMDYLDIEGATPKIPTMRMLLESAEDVRTRARRIASRIKGALLSSKARKAEVSVVRDVTFSGGGALPAHEIPTYAVSLEVKGVSANELEGRLRLGGSPAVIARIKDGVLLLDARGVLDGDVPVLSQRVADCLRV</sequence>
<keyword evidence="4" id="KW-0663">Pyridoxal phosphate</keyword>
<accession>A0A0F9ASC8</accession>
<dbReference type="GO" id="GO:0001514">
    <property type="term" value="P:selenocysteine incorporation"/>
    <property type="evidence" value="ECO:0007669"/>
    <property type="project" value="InterPro"/>
</dbReference>